<dbReference type="PROSITE" id="PS50850">
    <property type="entry name" value="MFS"/>
    <property type="match status" value="1"/>
</dbReference>
<keyword evidence="8" id="KW-1185">Reference proteome</keyword>
<sequence length="584" mass="64563">MWRLEGVTQNQETDEVDVPTPAEYWTDWVQKSDANAAFDLDLLDDPEVEPSESFFNSTADDVLLVDDSLFDMFDGAESGASRGPPRLQARRSCYLAEHSVIEGLMVNPSLFTQGMERQLEKGPQSLPTNQEVQHIDIARDWSGPDDPENPRNFSLCMRLFGTVTVTSLAFVVAFAGGIYAPAQNELIKSWGCSYEIGVLPLSLYNLGLSLGPIIGAPLSEKYGRKAVYIVNTPIFILFMAGAGFSNSISSLIICRFCAGVFGSPNINNASATILDYTPDLHRGVVLGMYYSIPTVGATLGPLVGGFLIEERGWRWTQWVPIIVASALYIQVLFTKETYKAVILQRRAIRLGLMDASSQRISVLKSFRHFFVTLIQRPIHMLCTEPIVTFVSLYNGLIYGLIYAFVISVPWISTTYYNFDKTGEALSYLGVSLGSLIACLPFATVDIMFYQKHLLLWKQTHPPSEKMPPEHRLLSALIGSFLLPASLLIAGWTAENRIHWIVPIFFQGMATLACLLVYAGANLFMLDSYGPLYGASASGAMMFSRYLLGFAFPMFTLQMFEKLGAGWATSILALLTFAMAPIPCA</sequence>
<organism evidence="7 8">
    <name type="scientific">Penicillium arizonense</name>
    <dbReference type="NCBI Taxonomy" id="1835702"/>
    <lineage>
        <taxon>Eukaryota</taxon>
        <taxon>Fungi</taxon>
        <taxon>Dikarya</taxon>
        <taxon>Ascomycota</taxon>
        <taxon>Pezizomycotina</taxon>
        <taxon>Eurotiomycetes</taxon>
        <taxon>Eurotiomycetidae</taxon>
        <taxon>Eurotiales</taxon>
        <taxon>Aspergillaceae</taxon>
        <taxon>Penicillium</taxon>
    </lineage>
</organism>
<feature type="transmembrane region" description="Helical" evidence="5">
    <location>
        <begin position="424"/>
        <end position="449"/>
    </location>
</feature>
<dbReference type="CDD" id="cd17323">
    <property type="entry name" value="MFS_Tpo1_MDR_like"/>
    <property type="match status" value="1"/>
</dbReference>
<comment type="caution">
    <text evidence="7">The sequence shown here is derived from an EMBL/GenBank/DDBJ whole genome shotgun (WGS) entry which is preliminary data.</text>
</comment>
<feature type="transmembrane region" description="Helical" evidence="5">
    <location>
        <begin position="159"/>
        <end position="182"/>
    </location>
</feature>
<feature type="transmembrane region" description="Helical" evidence="5">
    <location>
        <begin position="386"/>
        <end position="412"/>
    </location>
</feature>
<keyword evidence="3 5" id="KW-1133">Transmembrane helix</keyword>
<dbReference type="InterPro" id="IPR020846">
    <property type="entry name" value="MFS_dom"/>
</dbReference>
<evidence type="ECO:0000313" key="8">
    <source>
        <dbReference type="Proteomes" id="UP000177622"/>
    </source>
</evidence>
<feature type="transmembrane region" description="Helical" evidence="5">
    <location>
        <begin position="226"/>
        <end position="244"/>
    </location>
</feature>
<dbReference type="OrthoDB" id="3936150at2759"/>
<feature type="transmembrane region" description="Helical" evidence="5">
    <location>
        <begin position="497"/>
        <end position="519"/>
    </location>
</feature>
<keyword evidence="2 5" id="KW-0812">Transmembrane</keyword>
<feature type="transmembrane region" description="Helical" evidence="5">
    <location>
        <begin position="563"/>
        <end position="581"/>
    </location>
</feature>
<feature type="transmembrane region" description="Helical" evidence="5">
    <location>
        <begin position="288"/>
        <end position="308"/>
    </location>
</feature>
<evidence type="ECO:0000256" key="5">
    <source>
        <dbReference type="SAM" id="Phobius"/>
    </source>
</evidence>
<reference evidence="7 8" key="1">
    <citation type="journal article" date="2016" name="Sci. Rep.">
        <title>Penicillium arizonense, a new, genome sequenced fungal species, reveals a high chemical diversity in secreted metabolites.</title>
        <authorList>
            <person name="Grijseels S."/>
            <person name="Nielsen J.C."/>
            <person name="Randelovic M."/>
            <person name="Nielsen J."/>
            <person name="Nielsen K.F."/>
            <person name="Workman M."/>
            <person name="Frisvad J.C."/>
        </authorList>
    </citation>
    <scope>NUCLEOTIDE SEQUENCE [LARGE SCALE GENOMIC DNA]</scope>
    <source>
        <strain evidence="7 8">CBS 141311</strain>
    </source>
</reference>
<protein>
    <recommendedName>
        <fullName evidence="6">Major facilitator superfamily (MFS) profile domain-containing protein</fullName>
    </recommendedName>
</protein>
<evidence type="ECO:0000256" key="1">
    <source>
        <dbReference type="ARBA" id="ARBA00004141"/>
    </source>
</evidence>
<dbReference type="Pfam" id="PF07690">
    <property type="entry name" value="MFS_1"/>
    <property type="match status" value="1"/>
</dbReference>
<dbReference type="InterPro" id="IPR005829">
    <property type="entry name" value="Sugar_transporter_CS"/>
</dbReference>
<dbReference type="GO" id="GO:0005886">
    <property type="term" value="C:plasma membrane"/>
    <property type="evidence" value="ECO:0007669"/>
    <property type="project" value="TreeGrafter"/>
</dbReference>
<evidence type="ECO:0000256" key="3">
    <source>
        <dbReference type="ARBA" id="ARBA00022989"/>
    </source>
</evidence>
<feature type="domain" description="Major facilitator superfamily (MFS) profile" evidence="6">
    <location>
        <begin position="161"/>
        <end position="584"/>
    </location>
</feature>
<dbReference type="GO" id="GO:0000297">
    <property type="term" value="F:spermine transmembrane transporter activity"/>
    <property type="evidence" value="ECO:0007669"/>
    <property type="project" value="TreeGrafter"/>
</dbReference>
<dbReference type="InterPro" id="IPR036259">
    <property type="entry name" value="MFS_trans_sf"/>
</dbReference>
<evidence type="ECO:0000313" key="7">
    <source>
        <dbReference type="EMBL" id="OGE57626.1"/>
    </source>
</evidence>
<feature type="transmembrane region" description="Helical" evidence="5">
    <location>
        <begin position="531"/>
        <end position="551"/>
    </location>
</feature>
<dbReference type="SUPFAM" id="SSF103473">
    <property type="entry name" value="MFS general substrate transporter"/>
    <property type="match status" value="1"/>
</dbReference>
<evidence type="ECO:0000256" key="4">
    <source>
        <dbReference type="ARBA" id="ARBA00023136"/>
    </source>
</evidence>
<feature type="transmembrane region" description="Helical" evidence="5">
    <location>
        <begin position="470"/>
        <end position="491"/>
    </location>
</feature>
<keyword evidence="4 5" id="KW-0472">Membrane</keyword>
<dbReference type="EMBL" id="LXJU01000001">
    <property type="protein sequence ID" value="OGE57626.1"/>
    <property type="molecule type" value="Genomic_DNA"/>
</dbReference>
<feature type="transmembrane region" description="Helical" evidence="5">
    <location>
        <begin position="194"/>
        <end position="214"/>
    </location>
</feature>
<proteinExistence type="predicted"/>
<dbReference type="Gene3D" id="1.20.1250.20">
    <property type="entry name" value="MFS general substrate transporter like domains"/>
    <property type="match status" value="1"/>
</dbReference>
<evidence type="ECO:0000256" key="2">
    <source>
        <dbReference type="ARBA" id="ARBA00022692"/>
    </source>
</evidence>
<dbReference type="GO" id="GO:0042908">
    <property type="term" value="P:xenobiotic transport"/>
    <property type="evidence" value="ECO:0007669"/>
    <property type="project" value="UniProtKB-ARBA"/>
</dbReference>
<dbReference type="InterPro" id="IPR011701">
    <property type="entry name" value="MFS"/>
</dbReference>
<dbReference type="AlphaFoldDB" id="A0A1F5LX59"/>
<dbReference type="PROSITE" id="PS00216">
    <property type="entry name" value="SUGAR_TRANSPORT_1"/>
    <property type="match status" value="1"/>
</dbReference>
<dbReference type="GO" id="GO:0140115">
    <property type="term" value="P:export across plasma membrane"/>
    <property type="evidence" value="ECO:0007669"/>
    <property type="project" value="UniProtKB-ARBA"/>
</dbReference>
<dbReference type="STRING" id="1835702.A0A1F5LX59"/>
<dbReference type="PANTHER" id="PTHR23502">
    <property type="entry name" value="MAJOR FACILITATOR SUPERFAMILY"/>
    <property type="match status" value="1"/>
</dbReference>
<name>A0A1F5LX59_PENAI</name>
<dbReference type="RefSeq" id="XP_022493049.1">
    <property type="nucleotide sequence ID" value="XM_022626524.1"/>
</dbReference>
<dbReference type="PANTHER" id="PTHR23502:SF38">
    <property type="entry name" value="POLYAMINE TRANSPORTER 4"/>
    <property type="match status" value="1"/>
</dbReference>
<evidence type="ECO:0000259" key="6">
    <source>
        <dbReference type="PROSITE" id="PS50850"/>
    </source>
</evidence>
<dbReference type="Proteomes" id="UP000177622">
    <property type="component" value="Unassembled WGS sequence"/>
</dbReference>
<comment type="subcellular location">
    <subcellularLocation>
        <location evidence="1">Membrane</location>
        <topology evidence="1">Multi-pass membrane protein</topology>
    </subcellularLocation>
</comment>
<dbReference type="GO" id="GO:0015606">
    <property type="term" value="F:spermidine transmembrane transporter activity"/>
    <property type="evidence" value="ECO:0007669"/>
    <property type="project" value="TreeGrafter"/>
</dbReference>
<accession>A0A1F5LX59</accession>
<gene>
    <name evidence="7" type="ORF">PENARI_c001G05144</name>
</gene>
<dbReference type="GeneID" id="34571258"/>